<organism evidence="2 3">
    <name type="scientific">Candidatus Yanofskybacteria bacterium CG10_big_fil_rev_8_21_14_0_10_36_16</name>
    <dbReference type="NCBI Taxonomy" id="1975096"/>
    <lineage>
        <taxon>Bacteria</taxon>
        <taxon>Candidatus Yanofskyibacteriota</taxon>
    </lineage>
</organism>
<dbReference type="AlphaFoldDB" id="A0A2J0Q6W4"/>
<keyword evidence="1" id="KW-0812">Transmembrane</keyword>
<dbReference type="EMBL" id="PCXQ01000006">
    <property type="protein sequence ID" value="PJE50480.1"/>
    <property type="molecule type" value="Genomic_DNA"/>
</dbReference>
<comment type="caution">
    <text evidence="2">The sequence shown here is derived from an EMBL/GenBank/DDBJ whole genome shotgun (WGS) entry which is preliminary data.</text>
</comment>
<evidence type="ECO:0000256" key="1">
    <source>
        <dbReference type="SAM" id="Phobius"/>
    </source>
</evidence>
<feature type="transmembrane region" description="Helical" evidence="1">
    <location>
        <begin position="12"/>
        <end position="30"/>
    </location>
</feature>
<gene>
    <name evidence="2" type="ORF">COV29_03675</name>
</gene>
<reference evidence="2 3" key="1">
    <citation type="submission" date="2017-09" db="EMBL/GenBank/DDBJ databases">
        <title>Depth-based differentiation of microbial function through sediment-hosted aquifers and enrichment of novel symbionts in the deep terrestrial subsurface.</title>
        <authorList>
            <person name="Probst A.J."/>
            <person name="Ladd B."/>
            <person name="Jarett J.K."/>
            <person name="Geller-Mcgrath D.E."/>
            <person name="Sieber C.M."/>
            <person name="Emerson J.B."/>
            <person name="Anantharaman K."/>
            <person name="Thomas B.C."/>
            <person name="Malmstrom R."/>
            <person name="Stieglmeier M."/>
            <person name="Klingl A."/>
            <person name="Woyke T."/>
            <person name="Ryan C.M."/>
            <person name="Banfield J.F."/>
        </authorList>
    </citation>
    <scope>NUCLEOTIDE SEQUENCE [LARGE SCALE GENOMIC DNA]</scope>
    <source>
        <strain evidence="2">CG10_big_fil_rev_8_21_14_0_10_36_16</strain>
    </source>
</reference>
<protein>
    <submittedName>
        <fullName evidence="2">Uncharacterized protein</fullName>
    </submittedName>
</protein>
<keyword evidence="1" id="KW-0472">Membrane</keyword>
<name>A0A2J0Q6W4_9BACT</name>
<sequence length="102" mass="11914">MFGEMFNDDRVLILSAVTFTLLVWYNYLFLPTQYVARYNHRIASQQQSVETEKKVDIETEIKSLEQVSPSNSTKVIEQELIKTDLDDLDKELENIEKGLENI</sequence>
<accession>A0A2J0Q6W4</accession>
<evidence type="ECO:0000313" key="2">
    <source>
        <dbReference type="EMBL" id="PJE50480.1"/>
    </source>
</evidence>
<proteinExistence type="predicted"/>
<dbReference type="Proteomes" id="UP000228496">
    <property type="component" value="Unassembled WGS sequence"/>
</dbReference>
<keyword evidence="1" id="KW-1133">Transmembrane helix</keyword>
<evidence type="ECO:0000313" key="3">
    <source>
        <dbReference type="Proteomes" id="UP000228496"/>
    </source>
</evidence>